<keyword evidence="2" id="KW-1133">Transmembrane helix</keyword>
<evidence type="ECO:0000313" key="4">
    <source>
        <dbReference type="Proteomes" id="UP000193942"/>
    </source>
</evidence>
<evidence type="ECO:0000256" key="2">
    <source>
        <dbReference type="SAM" id="Phobius"/>
    </source>
</evidence>
<gene>
    <name evidence="3" type="ORF">ECXG_01196</name>
</gene>
<sequence length="257" mass="27580">MSEQQEMMTPVPADKPTTRRRSLLRGVAVGSLTLLVMVTGVALYLTGRGMLAMDTRLATLEQQQGERLTPAALAPLQSRLSELEAKLQTESARLAQLARQPVLTEVQQTQLTELPASLEQIQAAQKTLSLRLDTLAALAEKPLSRAVQPESLSASGTGKKDVSGTKEPSPVVQKTARPATARSGTPRTSRQAPFVLTGTERRGAMSYAAVAPRGYTSLSQVALVGEGESVTGWTLIHAGREQATFRVNGRQVQVRVE</sequence>
<evidence type="ECO:0000256" key="1">
    <source>
        <dbReference type="SAM" id="MobiDB-lite"/>
    </source>
</evidence>
<accession>A0A1X3IX90</accession>
<name>A0A1X3IX90_ECOLX</name>
<dbReference type="Proteomes" id="UP000193942">
    <property type="component" value="Unassembled WGS sequence"/>
</dbReference>
<organism evidence="3 4">
    <name type="scientific">Escherichia coli TA447</name>
    <dbReference type="NCBI Taxonomy" id="656447"/>
    <lineage>
        <taxon>Bacteria</taxon>
        <taxon>Pseudomonadati</taxon>
        <taxon>Pseudomonadota</taxon>
        <taxon>Gammaproteobacteria</taxon>
        <taxon>Enterobacterales</taxon>
        <taxon>Enterobacteriaceae</taxon>
        <taxon>Escherichia</taxon>
    </lineage>
</organism>
<keyword evidence="2" id="KW-0812">Transmembrane</keyword>
<evidence type="ECO:0000313" key="3">
    <source>
        <dbReference type="EMBL" id="OSK92685.1"/>
    </source>
</evidence>
<reference evidence="3 4" key="1">
    <citation type="submission" date="2010-04" db="EMBL/GenBank/DDBJ databases">
        <title>The Genome Sequence of Escherichia coli TA447.</title>
        <authorList>
            <consortium name="The Broad Institute Genome Sequencing Platform"/>
            <consortium name="The Broad Institute Genome Sequencing Center for Infectious Disease"/>
            <person name="Feldgarden M."/>
            <person name="Gordon D.M."/>
            <person name="Johnson J.R."/>
            <person name="Johnston B.D."/>
            <person name="Young S."/>
            <person name="Zeng Q."/>
            <person name="Koehrsen M."/>
            <person name="Alvarado L."/>
            <person name="Berlin A.M."/>
            <person name="Borenstein D."/>
            <person name="Chapman S.B."/>
            <person name="Chen Z."/>
            <person name="Engels R."/>
            <person name="Freedman E."/>
            <person name="Gellesch M."/>
            <person name="Goldberg J."/>
            <person name="Griggs A."/>
            <person name="Gujja S."/>
            <person name="Heilman E.R."/>
            <person name="Heiman D.I."/>
            <person name="Hepburn T.A."/>
            <person name="Howarth C."/>
            <person name="Jen D."/>
            <person name="Larson L."/>
            <person name="Mehta T."/>
            <person name="Park D."/>
            <person name="Pearson M."/>
            <person name="Richards J."/>
            <person name="Roberts A."/>
            <person name="Saif S."/>
            <person name="Shea T.D."/>
            <person name="Shenoy N."/>
            <person name="Sisk P."/>
            <person name="Stolte C."/>
            <person name="Sykes S.N."/>
            <person name="Walk T."/>
            <person name="White J."/>
            <person name="Yandava C."/>
            <person name="Haas B."/>
            <person name="Henn M.R."/>
            <person name="Nusbaum C."/>
            <person name="Birren B."/>
        </authorList>
    </citation>
    <scope>NUCLEOTIDE SEQUENCE [LARGE SCALE GENOMIC DNA]</scope>
    <source>
        <strain evidence="3 4">TA447</strain>
    </source>
</reference>
<feature type="compositionally biased region" description="Polar residues" evidence="1">
    <location>
        <begin position="182"/>
        <end position="191"/>
    </location>
</feature>
<protein>
    <submittedName>
        <fullName evidence="3">Putative Tat (Twin-arginine translocation) pathway signal sequence</fullName>
    </submittedName>
</protein>
<proteinExistence type="predicted"/>
<feature type="region of interest" description="Disordered" evidence="1">
    <location>
        <begin position="146"/>
        <end position="192"/>
    </location>
</feature>
<dbReference type="EMBL" id="ADIZ01000031">
    <property type="protein sequence ID" value="OSK92685.1"/>
    <property type="molecule type" value="Genomic_DNA"/>
</dbReference>
<comment type="caution">
    <text evidence="3">The sequence shown here is derived from an EMBL/GenBank/DDBJ whole genome shotgun (WGS) entry which is preliminary data.</text>
</comment>
<keyword evidence="2" id="KW-0472">Membrane</keyword>
<dbReference type="RefSeq" id="WP_085453209.1">
    <property type="nucleotide sequence ID" value="NZ_ADIZ01000031.1"/>
</dbReference>
<dbReference type="AlphaFoldDB" id="A0A1X3IX90"/>
<feature type="transmembrane region" description="Helical" evidence="2">
    <location>
        <begin position="23"/>
        <end position="46"/>
    </location>
</feature>